<name>A0A379AD90_ENTAG</name>
<organism evidence="1 2">
    <name type="scientific">Enterobacter agglomerans</name>
    <name type="common">Erwinia herbicola</name>
    <name type="synonym">Pantoea agglomerans</name>
    <dbReference type="NCBI Taxonomy" id="549"/>
    <lineage>
        <taxon>Bacteria</taxon>
        <taxon>Pseudomonadati</taxon>
        <taxon>Pseudomonadota</taxon>
        <taxon>Gammaproteobacteria</taxon>
        <taxon>Enterobacterales</taxon>
        <taxon>Erwiniaceae</taxon>
        <taxon>Pantoea</taxon>
        <taxon>Pantoea agglomerans group</taxon>
    </lineage>
</organism>
<protein>
    <submittedName>
        <fullName evidence="1">Uncharacterized protein</fullName>
    </submittedName>
</protein>
<dbReference type="AlphaFoldDB" id="A0A379AD90"/>
<accession>A0A379AD90</accession>
<dbReference type="Proteomes" id="UP000254640">
    <property type="component" value="Unassembled WGS sequence"/>
</dbReference>
<proteinExistence type="predicted"/>
<sequence length="44" mass="4734">MSANRLHQPGSILFSVTASDSLLTSNPLAAFSHFSSLFLLNPED</sequence>
<dbReference type="EMBL" id="UGSO01000001">
    <property type="protein sequence ID" value="SUB15797.1"/>
    <property type="molecule type" value="Genomic_DNA"/>
</dbReference>
<keyword evidence="2" id="KW-1185">Reference proteome</keyword>
<reference evidence="1 2" key="1">
    <citation type="submission" date="2018-06" db="EMBL/GenBank/DDBJ databases">
        <authorList>
            <consortium name="Pathogen Informatics"/>
            <person name="Doyle S."/>
        </authorList>
    </citation>
    <scope>NUCLEOTIDE SEQUENCE [LARGE SCALE GENOMIC DNA]</scope>
    <source>
        <strain evidence="1 2">NCTC9381</strain>
    </source>
</reference>
<evidence type="ECO:0000313" key="2">
    <source>
        <dbReference type="Proteomes" id="UP000254640"/>
    </source>
</evidence>
<evidence type="ECO:0000313" key="1">
    <source>
        <dbReference type="EMBL" id="SUB15797.1"/>
    </source>
</evidence>
<gene>
    <name evidence="1" type="ORF">NCTC9381_01691</name>
</gene>